<dbReference type="GO" id="GO:0003676">
    <property type="term" value="F:nucleic acid binding"/>
    <property type="evidence" value="ECO:0007669"/>
    <property type="project" value="InterPro"/>
</dbReference>
<keyword evidence="3" id="KW-1185">Reference proteome</keyword>
<dbReference type="EMBL" id="KZ293672">
    <property type="protein sequence ID" value="PBK88604.1"/>
    <property type="molecule type" value="Genomic_DNA"/>
</dbReference>
<dbReference type="InterPro" id="IPR036875">
    <property type="entry name" value="Znf_CCHC_sf"/>
</dbReference>
<dbReference type="GO" id="GO:0008270">
    <property type="term" value="F:zinc ion binding"/>
    <property type="evidence" value="ECO:0007669"/>
    <property type="project" value="InterPro"/>
</dbReference>
<dbReference type="GO" id="GO:0006397">
    <property type="term" value="P:mRNA processing"/>
    <property type="evidence" value="ECO:0007669"/>
    <property type="project" value="UniProtKB-KW"/>
</dbReference>
<protein>
    <recommendedName>
        <fullName evidence="4">CCHC-type domain-containing protein</fullName>
    </recommendedName>
</protein>
<dbReference type="InParanoid" id="A0A2H3D4B5"/>
<organism evidence="2 3">
    <name type="scientific">Armillaria gallica</name>
    <name type="common">Bulbous honey fungus</name>
    <name type="synonym">Armillaria bulbosa</name>
    <dbReference type="NCBI Taxonomy" id="47427"/>
    <lineage>
        <taxon>Eukaryota</taxon>
        <taxon>Fungi</taxon>
        <taxon>Dikarya</taxon>
        <taxon>Basidiomycota</taxon>
        <taxon>Agaricomycotina</taxon>
        <taxon>Agaricomycetes</taxon>
        <taxon>Agaricomycetidae</taxon>
        <taxon>Agaricales</taxon>
        <taxon>Marasmiineae</taxon>
        <taxon>Physalacriaceae</taxon>
        <taxon>Armillaria</taxon>
    </lineage>
</organism>
<evidence type="ECO:0000256" key="1">
    <source>
        <dbReference type="ARBA" id="ARBA00022664"/>
    </source>
</evidence>
<name>A0A2H3D4B5_ARMGA</name>
<dbReference type="SUPFAM" id="SSF57756">
    <property type="entry name" value="Retrovirus zinc finger-like domains"/>
    <property type="match status" value="1"/>
</dbReference>
<accession>A0A2H3D4B5</accession>
<evidence type="ECO:0008006" key="4">
    <source>
        <dbReference type="Google" id="ProtNLM"/>
    </source>
</evidence>
<evidence type="ECO:0000313" key="3">
    <source>
        <dbReference type="Proteomes" id="UP000217790"/>
    </source>
</evidence>
<reference evidence="3" key="1">
    <citation type="journal article" date="2017" name="Nat. Ecol. Evol.">
        <title>Genome expansion and lineage-specific genetic innovations in the forest pathogenic fungi Armillaria.</title>
        <authorList>
            <person name="Sipos G."/>
            <person name="Prasanna A.N."/>
            <person name="Walter M.C."/>
            <person name="O'Connor E."/>
            <person name="Balint B."/>
            <person name="Krizsan K."/>
            <person name="Kiss B."/>
            <person name="Hess J."/>
            <person name="Varga T."/>
            <person name="Slot J."/>
            <person name="Riley R."/>
            <person name="Boka B."/>
            <person name="Rigling D."/>
            <person name="Barry K."/>
            <person name="Lee J."/>
            <person name="Mihaltcheva S."/>
            <person name="LaButti K."/>
            <person name="Lipzen A."/>
            <person name="Waldron R."/>
            <person name="Moloney N.M."/>
            <person name="Sperisen C."/>
            <person name="Kredics L."/>
            <person name="Vagvoelgyi C."/>
            <person name="Patrignani A."/>
            <person name="Fitzpatrick D."/>
            <person name="Nagy I."/>
            <person name="Doyle S."/>
            <person name="Anderson J.B."/>
            <person name="Grigoriev I.V."/>
            <person name="Gueldener U."/>
            <person name="Muensterkoetter M."/>
            <person name="Nagy L.G."/>
        </authorList>
    </citation>
    <scope>NUCLEOTIDE SEQUENCE [LARGE SCALE GENOMIC DNA]</scope>
    <source>
        <strain evidence="3">Ar21-2</strain>
    </source>
</reference>
<proteinExistence type="predicted"/>
<gene>
    <name evidence="2" type="ORF">ARMGADRAFT_1033945</name>
</gene>
<dbReference type="Proteomes" id="UP000217790">
    <property type="component" value="Unassembled WGS sequence"/>
</dbReference>
<evidence type="ECO:0000313" key="2">
    <source>
        <dbReference type="EMBL" id="PBK88604.1"/>
    </source>
</evidence>
<sequence length="346" mass="39388">MPMELSRDALKLETLNPWVIQKHFYDGAAEDDEDAHKGLLKVAHKYKREGIIDSAGYLNYCQEFQAKTRNAHNPWDLEDMFNVGTWVLKRPGAVYNELFDNLLLATDSTSKAEAPSIPSKRGMVTYKKKHATAELPEEVNSFLATMANSNRLIVKLLEMSVLSQSKRDEELHKMLAQINTQPRVTQLALIQSTHGQYGSNMPGNCHFCEMPGHFQVDCPYKLEMIITGELVHVLETQNMYRLQDGNPPLKEPAGMSPRARIQHYYETHKASGSNTVGQTYIVALQLLGPVPQYVMSHQIAEEKEDISYLKNMLEKLVQQTLHMALEKVDQYLEEPQWESVVKTKGQ</sequence>
<dbReference type="OrthoDB" id="2801388at2759"/>
<keyword evidence="1" id="KW-0507">mRNA processing</keyword>
<dbReference type="AlphaFoldDB" id="A0A2H3D4B5"/>